<organism evidence="2 3">
    <name type="scientific">Tetraparma gracilis</name>
    <dbReference type="NCBI Taxonomy" id="2962635"/>
    <lineage>
        <taxon>Eukaryota</taxon>
        <taxon>Sar</taxon>
        <taxon>Stramenopiles</taxon>
        <taxon>Ochrophyta</taxon>
        <taxon>Bolidophyceae</taxon>
        <taxon>Parmales</taxon>
        <taxon>Triparmaceae</taxon>
        <taxon>Tetraparma</taxon>
    </lineage>
</organism>
<dbReference type="Proteomes" id="UP001165060">
    <property type="component" value="Unassembled WGS sequence"/>
</dbReference>
<evidence type="ECO:0000313" key="3">
    <source>
        <dbReference type="Proteomes" id="UP001165060"/>
    </source>
</evidence>
<accession>A0ABQ6N042</accession>
<protein>
    <submittedName>
        <fullName evidence="2">Uncharacterized protein</fullName>
    </submittedName>
</protein>
<reference evidence="2 3" key="1">
    <citation type="journal article" date="2023" name="Commun. Biol.">
        <title>Genome analysis of Parmales, the sister group of diatoms, reveals the evolutionary specialization of diatoms from phago-mixotrophs to photoautotrophs.</title>
        <authorList>
            <person name="Ban H."/>
            <person name="Sato S."/>
            <person name="Yoshikawa S."/>
            <person name="Yamada K."/>
            <person name="Nakamura Y."/>
            <person name="Ichinomiya M."/>
            <person name="Sato N."/>
            <person name="Blanc-Mathieu R."/>
            <person name="Endo H."/>
            <person name="Kuwata A."/>
            <person name="Ogata H."/>
        </authorList>
    </citation>
    <scope>NUCLEOTIDE SEQUENCE [LARGE SCALE GENOMIC DNA]</scope>
</reference>
<feature type="signal peptide" evidence="1">
    <location>
        <begin position="1"/>
        <end position="18"/>
    </location>
</feature>
<sequence length="281" mass="29367">MPALLLLLVLPLLAPASSLVVTPSTPLPEVWAEAQRLEALSDPSARSPLLLGKYEMLRQWNPSSIERADVSAAGGAWVSGLGRSRFARLSLYQHLLPPVAPAAGPTAINLVVLRLFSLLAVTVVLRGDCAFLPPAARGDLSANAVLASFDPPLLRFSLCGLPLPTLRIGPRSEVTLDASYVDSELRVARGRSGVRFYCPRLPEGSPEGDEYRALVGARVVLGKRSLVGGVVAAAAACASKGRFFGAGALALLAAFAATRTGGIVRGTSRQSLEQQGAAQAK</sequence>
<feature type="chain" id="PRO_5046380435" evidence="1">
    <location>
        <begin position="19"/>
        <end position="281"/>
    </location>
</feature>
<name>A0ABQ6N042_9STRA</name>
<proteinExistence type="predicted"/>
<evidence type="ECO:0000313" key="2">
    <source>
        <dbReference type="EMBL" id="GMI37376.1"/>
    </source>
</evidence>
<gene>
    <name evidence="2" type="ORF">TeGR_g11845</name>
</gene>
<dbReference type="EMBL" id="BRYB01001972">
    <property type="protein sequence ID" value="GMI37376.1"/>
    <property type="molecule type" value="Genomic_DNA"/>
</dbReference>
<evidence type="ECO:0000256" key="1">
    <source>
        <dbReference type="SAM" id="SignalP"/>
    </source>
</evidence>
<keyword evidence="3" id="KW-1185">Reference proteome</keyword>
<keyword evidence="1" id="KW-0732">Signal</keyword>
<comment type="caution">
    <text evidence="2">The sequence shown here is derived from an EMBL/GenBank/DDBJ whole genome shotgun (WGS) entry which is preliminary data.</text>
</comment>